<accession>A0A136JFK7</accession>
<feature type="region of interest" description="Disordered" evidence="7">
    <location>
        <begin position="1"/>
        <end position="93"/>
    </location>
</feature>
<reference evidence="9" key="1">
    <citation type="submission" date="2016-02" db="EMBL/GenBank/DDBJ databases">
        <title>Draft genome sequence of Microdochium bolleyi, a fungal endophyte of beachgrass.</title>
        <authorList>
            <consortium name="DOE Joint Genome Institute"/>
            <person name="David A.S."/>
            <person name="May G."/>
            <person name="Haridas S."/>
            <person name="Lim J."/>
            <person name="Wang M."/>
            <person name="Labutti K."/>
            <person name="Lipzen A."/>
            <person name="Barry K."/>
            <person name="Grigoriev I.V."/>
        </authorList>
    </citation>
    <scope>NUCLEOTIDE SEQUENCE [LARGE SCALE GENOMIC DNA]</scope>
    <source>
        <strain evidence="9">J235TASD1</strain>
    </source>
</reference>
<protein>
    <recommendedName>
        <fullName evidence="10">BZIP domain-containing protein</fullName>
    </recommendedName>
</protein>
<dbReference type="InterPro" id="IPR050936">
    <property type="entry name" value="AP-1-like"/>
</dbReference>
<feature type="compositionally biased region" description="Polar residues" evidence="7">
    <location>
        <begin position="417"/>
        <end position="459"/>
    </location>
</feature>
<dbReference type="PANTHER" id="PTHR40621">
    <property type="entry name" value="TRANSCRIPTION FACTOR KAPC-RELATED"/>
    <property type="match status" value="1"/>
</dbReference>
<feature type="compositionally biased region" description="Low complexity" evidence="7">
    <location>
        <begin position="461"/>
        <end position="474"/>
    </location>
</feature>
<dbReference type="SUPFAM" id="SSF57959">
    <property type="entry name" value="Leucine zipper domain"/>
    <property type="match status" value="1"/>
</dbReference>
<dbReference type="STRING" id="196109.A0A136JFK7"/>
<comment type="similarity">
    <text evidence="2">Belongs to the bZIP family.</text>
</comment>
<dbReference type="InParanoid" id="A0A136JFK7"/>
<gene>
    <name evidence="8" type="ORF">Micbo1qcDRAFT_29706</name>
</gene>
<dbReference type="PANTHER" id="PTHR40621:SF11">
    <property type="entry name" value="TRANSCRIPTION FACTOR KAPC-RELATED"/>
    <property type="match status" value="1"/>
</dbReference>
<evidence type="ECO:0008006" key="10">
    <source>
        <dbReference type="Google" id="ProtNLM"/>
    </source>
</evidence>
<organism evidence="8 9">
    <name type="scientific">Microdochium bolleyi</name>
    <dbReference type="NCBI Taxonomy" id="196109"/>
    <lineage>
        <taxon>Eukaryota</taxon>
        <taxon>Fungi</taxon>
        <taxon>Dikarya</taxon>
        <taxon>Ascomycota</taxon>
        <taxon>Pezizomycotina</taxon>
        <taxon>Sordariomycetes</taxon>
        <taxon>Xylariomycetidae</taxon>
        <taxon>Xylariales</taxon>
        <taxon>Microdochiaceae</taxon>
        <taxon>Microdochium</taxon>
    </lineage>
</organism>
<proteinExistence type="inferred from homology"/>
<dbReference type="EMBL" id="KQ964246">
    <property type="protein sequence ID" value="KXJ95906.1"/>
    <property type="molecule type" value="Genomic_DNA"/>
</dbReference>
<name>A0A136JFK7_9PEZI</name>
<evidence type="ECO:0000256" key="1">
    <source>
        <dbReference type="ARBA" id="ARBA00004123"/>
    </source>
</evidence>
<dbReference type="InterPro" id="IPR046347">
    <property type="entry name" value="bZIP_sf"/>
</dbReference>
<evidence type="ECO:0000256" key="2">
    <source>
        <dbReference type="ARBA" id="ARBA00007163"/>
    </source>
</evidence>
<feature type="compositionally biased region" description="Polar residues" evidence="7">
    <location>
        <begin position="285"/>
        <end position="295"/>
    </location>
</feature>
<dbReference type="Gene3D" id="1.20.5.170">
    <property type="match status" value="1"/>
</dbReference>
<dbReference type="Proteomes" id="UP000070501">
    <property type="component" value="Unassembled WGS sequence"/>
</dbReference>
<keyword evidence="3" id="KW-0805">Transcription regulation</keyword>
<evidence type="ECO:0000313" key="9">
    <source>
        <dbReference type="Proteomes" id="UP000070501"/>
    </source>
</evidence>
<feature type="region of interest" description="Disordered" evidence="7">
    <location>
        <begin position="417"/>
        <end position="481"/>
    </location>
</feature>
<feature type="compositionally biased region" description="Low complexity" evidence="7">
    <location>
        <begin position="271"/>
        <end position="284"/>
    </location>
</feature>
<dbReference type="OrthoDB" id="5218140at2759"/>
<feature type="compositionally biased region" description="Low complexity" evidence="7">
    <location>
        <begin position="59"/>
        <end position="72"/>
    </location>
</feature>
<keyword evidence="5" id="KW-0804">Transcription</keyword>
<evidence type="ECO:0000313" key="8">
    <source>
        <dbReference type="EMBL" id="KXJ95906.1"/>
    </source>
</evidence>
<feature type="region of interest" description="Disordered" evidence="7">
    <location>
        <begin position="226"/>
        <end position="296"/>
    </location>
</feature>
<evidence type="ECO:0000256" key="4">
    <source>
        <dbReference type="ARBA" id="ARBA00023125"/>
    </source>
</evidence>
<evidence type="ECO:0000256" key="3">
    <source>
        <dbReference type="ARBA" id="ARBA00023015"/>
    </source>
</evidence>
<keyword evidence="4" id="KW-0238">DNA-binding</keyword>
<feature type="compositionally biased region" description="Polar residues" evidence="7">
    <location>
        <begin position="228"/>
        <end position="262"/>
    </location>
</feature>
<dbReference type="GO" id="GO:0001228">
    <property type="term" value="F:DNA-binding transcription activator activity, RNA polymerase II-specific"/>
    <property type="evidence" value="ECO:0007669"/>
    <property type="project" value="TreeGrafter"/>
</dbReference>
<keyword evidence="9" id="KW-1185">Reference proteome</keyword>
<dbReference type="AlphaFoldDB" id="A0A136JFK7"/>
<dbReference type="GO" id="GO:0090575">
    <property type="term" value="C:RNA polymerase II transcription regulator complex"/>
    <property type="evidence" value="ECO:0007669"/>
    <property type="project" value="TreeGrafter"/>
</dbReference>
<evidence type="ECO:0000256" key="7">
    <source>
        <dbReference type="SAM" id="MobiDB-lite"/>
    </source>
</evidence>
<keyword evidence="6" id="KW-0539">Nucleus</keyword>
<dbReference type="CDD" id="cd14688">
    <property type="entry name" value="bZIP_YAP"/>
    <property type="match status" value="1"/>
</dbReference>
<evidence type="ECO:0000256" key="5">
    <source>
        <dbReference type="ARBA" id="ARBA00023163"/>
    </source>
</evidence>
<comment type="subcellular location">
    <subcellularLocation>
        <location evidence="1">Nucleus</location>
    </subcellularLocation>
</comment>
<evidence type="ECO:0000256" key="6">
    <source>
        <dbReference type="ARBA" id="ARBA00023242"/>
    </source>
</evidence>
<sequence length="573" mass="61165">METPRTGVGSHADLPLGDTQQMFEEYWQHGKYSGQPVQSGGSSRADPGAGARSQGQPRSSSVNAGSSSEEPGGSIGGGGSSEATTTLTKAQARRAQVRRAQIQHRQRKADYTKHLEMETAKFRDMIDKTMRETYALEAENETMRQMLMAKLGYLPAEALHITVDSKQVTRTSETAISDDAMVWEADGGLVVSAATPGRSNSSSSIATPLYSVSIGLSDVMGTPAMQVRRTSSPRQMSADSGTASIPHTPRTGSVSQTPSAASASHIPRTGSTSQASRTSSISQAPPSRNTPQASQGGVHLESIPAFVQPADIITSLSEEQTDQAINFILGLEHICWDHWDRSYFTHQQYDETGCMHGHALMASTIALQAAPVEVFNQLDAVGEYLRSNPLQQHDRSEHGHCEHGAMTAAHVPSDMNMTQSLRGEGSRASSSLETSMASQTPGTSARSAKDNVTLSTGPDKQSPQSAQPQISPASGIPMLQDNNISWPATGLSLETLHALASKLSPPETELAPVQAWFEILRGYGTAVVLNQQLMARVLAEFSGVVKCLHFGAVIERDAFDSVLSRVIGGAQWA</sequence>
<dbReference type="GO" id="GO:0000976">
    <property type="term" value="F:transcription cis-regulatory region binding"/>
    <property type="evidence" value="ECO:0007669"/>
    <property type="project" value="InterPro"/>
</dbReference>